<dbReference type="InterPro" id="IPR027595">
    <property type="entry name" value="CHP04338"/>
</dbReference>
<dbReference type="Proteomes" id="UP001500822">
    <property type="component" value="Unassembled WGS sequence"/>
</dbReference>
<accession>A0ABP8Z1X1</accession>
<proteinExistence type="predicted"/>
<evidence type="ECO:0000313" key="1">
    <source>
        <dbReference type="EMBL" id="GAA4744155.1"/>
    </source>
</evidence>
<protein>
    <submittedName>
        <fullName evidence="1">TIGR04338 family metallohydrolase</fullName>
    </submittedName>
</protein>
<gene>
    <name evidence="1" type="ORF">GCM10023217_11270</name>
</gene>
<reference evidence="2" key="1">
    <citation type="journal article" date="2019" name="Int. J. Syst. Evol. Microbiol.">
        <title>The Global Catalogue of Microorganisms (GCM) 10K type strain sequencing project: providing services to taxonomists for standard genome sequencing and annotation.</title>
        <authorList>
            <consortium name="The Broad Institute Genomics Platform"/>
            <consortium name="The Broad Institute Genome Sequencing Center for Infectious Disease"/>
            <person name="Wu L."/>
            <person name="Ma J."/>
        </authorList>
    </citation>
    <scope>NUCLEOTIDE SEQUENCE [LARGE SCALE GENOMIC DNA]</scope>
    <source>
        <strain evidence="2">JCM 18077</strain>
    </source>
</reference>
<name>A0ABP8Z1X1_9ACTN</name>
<dbReference type="EMBL" id="BAABIE010000004">
    <property type="protein sequence ID" value="GAA4744155.1"/>
    <property type="molecule type" value="Genomic_DNA"/>
</dbReference>
<comment type="caution">
    <text evidence="1">The sequence shown here is derived from an EMBL/GenBank/DDBJ whole genome shotgun (WGS) entry which is preliminary data.</text>
</comment>
<organism evidence="1 2">
    <name type="scientific">Gordonia alkaliphila</name>
    <dbReference type="NCBI Taxonomy" id="1053547"/>
    <lineage>
        <taxon>Bacteria</taxon>
        <taxon>Bacillati</taxon>
        <taxon>Actinomycetota</taxon>
        <taxon>Actinomycetes</taxon>
        <taxon>Mycobacteriales</taxon>
        <taxon>Gordoniaceae</taxon>
        <taxon>Gordonia</taxon>
    </lineage>
</organism>
<evidence type="ECO:0000313" key="2">
    <source>
        <dbReference type="Proteomes" id="UP001500822"/>
    </source>
</evidence>
<dbReference type="NCBIfam" id="TIGR04338">
    <property type="entry name" value="HEXXH_Rv0185"/>
    <property type="match status" value="1"/>
</dbReference>
<keyword evidence="2" id="KW-1185">Reference proteome</keyword>
<dbReference type="RefSeq" id="WP_345312748.1">
    <property type="nucleotide sequence ID" value="NZ_BAABIE010000004.1"/>
</dbReference>
<sequence>MTRDSRRARFYETERLIFALVDRPGGRAHTVQVAGATLTLRAEARFGSVAAVQRYVDDVLALPAVRERFAGARHPIRVRSRKGAGAAHYEFASAEIAIPEGPDGRWALRELVVLHECAHHLADPWAAAHGPEFAHTLIDLVGLVMGPEFALVYRVLLGDAGLT</sequence>